<sequence>MDGVILAMPGPWADNNYEAADIYTTKIGGTPDWPFPIDEEKQSLLECNTCGINLSLLAQIYAPVSSESLAINERIIYVFGCLLPYCESHLWRAVRVQKIPSNEKNHVPSSSVSVANDNWQEDLWSFDTRNELGHENSGDDDDDDNMDMEELARALSEAASFTTTDRKKQNNDVGSNREPLPRGRLARPIDDKIPVMPCFYVYPQEEKVSKKVTNESSKASLLSVQEFDHISEDQSNGEPYEEEKYEYDSALSADRTYLKFKKRMDSYPEQCFRYSYGGKPLLASVEMENPEMCKHFIFFLHEAANERQRTSLEKFNWMTLLVYTCSKSCTDSLYKVKSGDVDWIIAEEAVIVQYE</sequence>
<dbReference type="OrthoDB" id="366284at2759"/>
<evidence type="ECO:0000256" key="1">
    <source>
        <dbReference type="SAM" id="MobiDB-lite"/>
    </source>
</evidence>
<protein>
    <submittedName>
        <fullName evidence="3">Programmed cell death protein 2-like protein</fullName>
    </submittedName>
</protein>
<dbReference type="InterPro" id="IPR007320">
    <property type="entry name" value="PDCD2_C"/>
</dbReference>
<dbReference type="PROSITE" id="PS00018">
    <property type="entry name" value="EF_HAND_1"/>
    <property type="match status" value="1"/>
</dbReference>
<dbReference type="Pfam" id="PF04194">
    <property type="entry name" value="PDCD2_C"/>
    <property type="match status" value="1"/>
</dbReference>
<comment type="caution">
    <text evidence="3">The sequence shown here is derived from an EMBL/GenBank/DDBJ whole genome shotgun (WGS) entry which is preliminary data.</text>
</comment>
<dbReference type="EMBL" id="BKCP01007959">
    <property type="protein sequence ID" value="GER47568.1"/>
    <property type="molecule type" value="Genomic_DNA"/>
</dbReference>
<feature type="domain" description="Programmed cell death protein 2 C-terminal" evidence="2">
    <location>
        <begin position="254"/>
        <end position="353"/>
    </location>
</feature>
<dbReference type="PANTHER" id="PTHR47762">
    <property type="entry name" value="OSJNBB0079B02.4 PROTEIN"/>
    <property type="match status" value="1"/>
</dbReference>
<dbReference type="AlphaFoldDB" id="A0A5A7QRS5"/>
<proteinExistence type="predicted"/>
<name>A0A5A7QRS5_STRAF</name>
<evidence type="ECO:0000259" key="2">
    <source>
        <dbReference type="Pfam" id="PF04194"/>
    </source>
</evidence>
<evidence type="ECO:0000313" key="4">
    <source>
        <dbReference type="Proteomes" id="UP000325081"/>
    </source>
</evidence>
<gene>
    <name evidence="3" type="ORF">STAS_24679</name>
</gene>
<dbReference type="Proteomes" id="UP000325081">
    <property type="component" value="Unassembled WGS sequence"/>
</dbReference>
<accession>A0A5A7QRS5</accession>
<dbReference type="InterPro" id="IPR018247">
    <property type="entry name" value="EF_Hand_1_Ca_BS"/>
</dbReference>
<dbReference type="PANTHER" id="PTHR47762:SF2">
    <property type="entry name" value="OS04G0640800 PROTEIN"/>
    <property type="match status" value="1"/>
</dbReference>
<dbReference type="GO" id="GO:0005737">
    <property type="term" value="C:cytoplasm"/>
    <property type="evidence" value="ECO:0007669"/>
    <property type="project" value="InterPro"/>
</dbReference>
<reference evidence="4" key="1">
    <citation type="journal article" date="2019" name="Curr. Biol.">
        <title>Genome Sequence of Striga asiatica Provides Insight into the Evolution of Plant Parasitism.</title>
        <authorList>
            <person name="Yoshida S."/>
            <person name="Kim S."/>
            <person name="Wafula E.K."/>
            <person name="Tanskanen J."/>
            <person name="Kim Y.M."/>
            <person name="Honaas L."/>
            <person name="Yang Z."/>
            <person name="Spallek T."/>
            <person name="Conn C.E."/>
            <person name="Ichihashi Y."/>
            <person name="Cheong K."/>
            <person name="Cui S."/>
            <person name="Der J.P."/>
            <person name="Gundlach H."/>
            <person name="Jiao Y."/>
            <person name="Hori C."/>
            <person name="Ishida J.K."/>
            <person name="Kasahara H."/>
            <person name="Kiba T."/>
            <person name="Kim M.S."/>
            <person name="Koo N."/>
            <person name="Laohavisit A."/>
            <person name="Lee Y.H."/>
            <person name="Lumba S."/>
            <person name="McCourt P."/>
            <person name="Mortimer J.C."/>
            <person name="Mutuku J.M."/>
            <person name="Nomura T."/>
            <person name="Sasaki-Sekimoto Y."/>
            <person name="Seto Y."/>
            <person name="Wang Y."/>
            <person name="Wakatake T."/>
            <person name="Sakakibara H."/>
            <person name="Demura T."/>
            <person name="Yamaguchi S."/>
            <person name="Yoneyama K."/>
            <person name="Manabe R.I."/>
            <person name="Nelson D.C."/>
            <person name="Schulman A.H."/>
            <person name="Timko M.P."/>
            <person name="dePamphilis C.W."/>
            <person name="Choi D."/>
            <person name="Shirasu K."/>
        </authorList>
    </citation>
    <scope>NUCLEOTIDE SEQUENCE [LARGE SCALE GENOMIC DNA]</scope>
    <source>
        <strain evidence="4">cv. UVA1</strain>
    </source>
</reference>
<keyword evidence="4" id="KW-1185">Reference proteome</keyword>
<organism evidence="3 4">
    <name type="scientific">Striga asiatica</name>
    <name type="common">Asiatic witchweed</name>
    <name type="synonym">Buchnera asiatica</name>
    <dbReference type="NCBI Taxonomy" id="4170"/>
    <lineage>
        <taxon>Eukaryota</taxon>
        <taxon>Viridiplantae</taxon>
        <taxon>Streptophyta</taxon>
        <taxon>Embryophyta</taxon>
        <taxon>Tracheophyta</taxon>
        <taxon>Spermatophyta</taxon>
        <taxon>Magnoliopsida</taxon>
        <taxon>eudicotyledons</taxon>
        <taxon>Gunneridae</taxon>
        <taxon>Pentapetalae</taxon>
        <taxon>asterids</taxon>
        <taxon>lamiids</taxon>
        <taxon>Lamiales</taxon>
        <taxon>Orobanchaceae</taxon>
        <taxon>Buchnereae</taxon>
        <taxon>Striga</taxon>
    </lineage>
</organism>
<evidence type="ECO:0000313" key="3">
    <source>
        <dbReference type="EMBL" id="GER47568.1"/>
    </source>
</evidence>
<feature type="region of interest" description="Disordered" evidence="1">
    <location>
        <begin position="157"/>
        <end position="187"/>
    </location>
</feature>